<dbReference type="Gene3D" id="3.40.50.300">
    <property type="entry name" value="P-loop containing nucleotide triphosphate hydrolases"/>
    <property type="match status" value="1"/>
</dbReference>
<evidence type="ECO:0000313" key="2">
    <source>
        <dbReference type="EMBL" id="KAK9121377.1"/>
    </source>
</evidence>
<dbReference type="AlphaFoldDB" id="A0AAP0IT96"/>
<feature type="compositionally biased region" description="Low complexity" evidence="1">
    <location>
        <begin position="293"/>
        <end position="307"/>
    </location>
</feature>
<reference evidence="2 3" key="1">
    <citation type="submission" date="2024-01" db="EMBL/GenBank/DDBJ databases">
        <title>Genome assemblies of Stephania.</title>
        <authorList>
            <person name="Yang L."/>
        </authorList>
    </citation>
    <scope>NUCLEOTIDE SEQUENCE [LARGE SCALE GENOMIC DNA]</scope>
    <source>
        <strain evidence="2">YNDBR</strain>
        <tissue evidence="2">Leaf</tissue>
    </source>
</reference>
<proteinExistence type="predicted"/>
<evidence type="ECO:0000256" key="1">
    <source>
        <dbReference type="SAM" id="MobiDB-lite"/>
    </source>
</evidence>
<comment type="caution">
    <text evidence="2">The sequence shown here is derived from an EMBL/GenBank/DDBJ whole genome shotgun (WGS) entry which is preliminary data.</text>
</comment>
<keyword evidence="3" id="KW-1185">Reference proteome</keyword>
<dbReference type="InterPro" id="IPR027417">
    <property type="entry name" value="P-loop_NTPase"/>
</dbReference>
<gene>
    <name evidence="2" type="ORF">Syun_018994</name>
</gene>
<accession>A0AAP0IT96</accession>
<dbReference type="Proteomes" id="UP001420932">
    <property type="component" value="Unassembled WGS sequence"/>
</dbReference>
<protein>
    <submittedName>
        <fullName evidence="2">Uncharacterized protein</fullName>
    </submittedName>
</protein>
<evidence type="ECO:0000313" key="3">
    <source>
        <dbReference type="Proteomes" id="UP001420932"/>
    </source>
</evidence>
<name>A0AAP0IT96_9MAGN</name>
<feature type="region of interest" description="Disordered" evidence="1">
    <location>
        <begin position="265"/>
        <end position="307"/>
    </location>
</feature>
<sequence length="560" mass="63006">MSLLSALSPIPALCYLSAHRPIHRSLASARCVAHRSHHRPLDLSRAYADLSFVLSLSRLSHRSPKLPVLGRGCGVEFWPMPKSVKHGKRVCFSIKILRLIPRGAILSSILEWVWCLEYWGFWGSLIYVQCGLFDVGLWNLERILDGFSEGSLLSMHTKFDSFKDRILVLRIVLSCVAKCGVQELLKQFVNLTMIDLPGLTKVAVGKFYCFAIVGMLKSEANLDSISQEIENMVRSFIEKVYTLCIALKGILAFTAFCVGHSPATSAGEPSDVLTGSAPISTRPHIRDQSGSKSTPAPTTEPPSSSEPMASTLIYICASDAFYFRFFTKDAAKIYDALEESKFHYEQRLDEKTYKHHKVYQFLEARGFRDNLDINDVTSTLTSDRVQEVQWGARLTTFDLTALYFTLFIHVTHNLFLIWHDANVLPEDYLFLYAIGQGIIVNYRHMLFKDICLHAHNRKYWKKLSLPCLITALLATEEVFTVPLDVIVEAPVRTIHSIILKASSYHLVDLPVSTALLESVKYHSEALIFPPETSLTPPTSPSVTMGTSDHSFHVPLLMMDD</sequence>
<organism evidence="2 3">
    <name type="scientific">Stephania yunnanensis</name>
    <dbReference type="NCBI Taxonomy" id="152371"/>
    <lineage>
        <taxon>Eukaryota</taxon>
        <taxon>Viridiplantae</taxon>
        <taxon>Streptophyta</taxon>
        <taxon>Embryophyta</taxon>
        <taxon>Tracheophyta</taxon>
        <taxon>Spermatophyta</taxon>
        <taxon>Magnoliopsida</taxon>
        <taxon>Ranunculales</taxon>
        <taxon>Menispermaceae</taxon>
        <taxon>Menispermoideae</taxon>
        <taxon>Cissampelideae</taxon>
        <taxon>Stephania</taxon>
    </lineage>
</organism>
<dbReference type="EMBL" id="JBBNAF010000008">
    <property type="protein sequence ID" value="KAK9121377.1"/>
    <property type="molecule type" value="Genomic_DNA"/>
</dbReference>